<dbReference type="Pfam" id="PF01636">
    <property type="entry name" value="APH"/>
    <property type="match status" value="1"/>
</dbReference>
<dbReference type="RefSeq" id="XP_022498907.1">
    <property type="nucleotide sequence ID" value="XM_022645194.1"/>
</dbReference>
<keyword evidence="3" id="KW-1185">Reference proteome</keyword>
<dbReference type="EMBL" id="LVCJ01000045">
    <property type="protein sequence ID" value="OAL33895.1"/>
    <property type="molecule type" value="Genomic_DNA"/>
</dbReference>
<dbReference type="InterPro" id="IPR011009">
    <property type="entry name" value="Kinase-like_dom_sf"/>
</dbReference>
<reference evidence="2 3" key="1">
    <citation type="submission" date="2016-03" db="EMBL/GenBank/DDBJ databases">
        <title>The draft genome sequence of Fonsecaea nubica causative agent of cutaneous subcutaneous infection in human host.</title>
        <authorList>
            <person name="Costa F."/>
            <person name="Sybren D.H."/>
            <person name="Raittz R.T."/>
            <person name="Weiss V.A."/>
            <person name="Leao A.C."/>
            <person name="Gomes R."/>
            <person name="De Souza E.M."/>
            <person name="Pedrosa F.O."/>
            <person name="Steffens M.B."/>
            <person name="Bombassaro A."/>
            <person name="Tadra-Sfeir M.Z."/>
            <person name="Moreno L.F."/>
            <person name="Najafzadeh M.J."/>
            <person name="Felipe M.S."/>
            <person name="Teixeira M."/>
            <person name="Sun J."/>
            <person name="Xi L."/>
            <person name="Castro M.A."/>
            <person name="Vicente V.A."/>
        </authorList>
    </citation>
    <scope>NUCLEOTIDE SEQUENCE [LARGE SCALE GENOMIC DNA]</scope>
    <source>
        <strain evidence="2 3">CBS 269.64</strain>
    </source>
</reference>
<dbReference type="SUPFAM" id="SSF56112">
    <property type="entry name" value="Protein kinase-like (PK-like)"/>
    <property type="match status" value="1"/>
</dbReference>
<feature type="domain" description="Aminoglycoside phosphotransferase" evidence="1">
    <location>
        <begin position="133"/>
        <end position="317"/>
    </location>
</feature>
<name>A0A178CYE7_9EURO</name>
<sequence>MIDFHNESGNEPVEHDYTHPERHYDNISADVPKEWKEVGWKMRSQENPPVELCWACGWTTYEQDCSSYSPRVRILHARFNKGLWAIGSRWLLKDETNDHTRGNEYMTWKFLKEQPGLNIPLVEEMISLSKPQDPLQFTLVSRAQGKMLSAVWPKLSPEQKAGYRDQMVTILKQLRQFTAPCPQKVNGDKLNDALVAACPGCDPASCFKVGRTADEWLEEISETVRGGLSYIWRTKDEKVIEEKLQKLKDDFPRGGPYVLTHGDLALRNIMVKDDKIIAIIDWEKSGYFPWWAEKYWSRSWTSDDQRELLEGIWERVAPELADGPAWETLAGPIHKIRGAILKCKTTHKPPLPPLYRGPFCKCRPWGQLLRSRDRGAENVHEVVEWRNSCTPEPSSTAGLDRTETE</sequence>
<dbReference type="InterPro" id="IPR051678">
    <property type="entry name" value="AGP_Transferase"/>
</dbReference>
<dbReference type="InterPro" id="IPR002575">
    <property type="entry name" value="Aminoglycoside_PTrfase"/>
</dbReference>
<protein>
    <recommendedName>
        <fullName evidence="1">Aminoglycoside phosphotransferase domain-containing protein</fullName>
    </recommendedName>
</protein>
<dbReference type="AlphaFoldDB" id="A0A178CYE7"/>
<dbReference type="PANTHER" id="PTHR21310">
    <property type="entry name" value="AMINOGLYCOSIDE PHOSPHOTRANSFERASE-RELATED-RELATED"/>
    <property type="match status" value="1"/>
</dbReference>
<comment type="caution">
    <text evidence="2">The sequence shown here is derived from an EMBL/GenBank/DDBJ whole genome shotgun (WGS) entry which is preliminary data.</text>
</comment>
<evidence type="ECO:0000313" key="2">
    <source>
        <dbReference type="EMBL" id="OAL33895.1"/>
    </source>
</evidence>
<dbReference type="GeneID" id="34590319"/>
<organism evidence="2 3">
    <name type="scientific">Fonsecaea nubica</name>
    <dbReference type="NCBI Taxonomy" id="856822"/>
    <lineage>
        <taxon>Eukaryota</taxon>
        <taxon>Fungi</taxon>
        <taxon>Dikarya</taxon>
        <taxon>Ascomycota</taxon>
        <taxon>Pezizomycotina</taxon>
        <taxon>Eurotiomycetes</taxon>
        <taxon>Chaetothyriomycetidae</taxon>
        <taxon>Chaetothyriales</taxon>
        <taxon>Herpotrichiellaceae</taxon>
        <taxon>Fonsecaea</taxon>
    </lineage>
</organism>
<evidence type="ECO:0000259" key="1">
    <source>
        <dbReference type="Pfam" id="PF01636"/>
    </source>
</evidence>
<dbReference type="Gene3D" id="3.90.1200.10">
    <property type="match status" value="1"/>
</dbReference>
<evidence type="ECO:0000313" key="3">
    <source>
        <dbReference type="Proteomes" id="UP000185904"/>
    </source>
</evidence>
<proteinExistence type="predicted"/>
<gene>
    <name evidence="2" type="ORF">AYO20_06906</name>
</gene>
<accession>A0A178CYE7</accession>
<dbReference type="OrthoDB" id="8300194at2759"/>
<dbReference type="PANTHER" id="PTHR21310:SF55">
    <property type="entry name" value="AMINOGLYCOSIDE PHOSPHOTRANSFERASE DOMAIN-CONTAINING PROTEIN"/>
    <property type="match status" value="1"/>
</dbReference>
<dbReference type="Proteomes" id="UP000185904">
    <property type="component" value="Unassembled WGS sequence"/>
</dbReference>